<dbReference type="KEGG" id="cci:CC1G_14770"/>
<proteinExistence type="predicted"/>
<dbReference type="HOGENOM" id="CLU_2885683_0_0_1"/>
<gene>
    <name evidence="2" type="ORF">CC1G_14770</name>
</gene>
<protein>
    <submittedName>
        <fullName evidence="2">Uncharacterized protein</fullName>
    </submittedName>
</protein>
<evidence type="ECO:0000313" key="3">
    <source>
        <dbReference type="Proteomes" id="UP000001861"/>
    </source>
</evidence>
<dbReference type="EMBL" id="AACS02000007">
    <property type="protein sequence ID" value="EFI27298.1"/>
    <property type="molecule type" value="Genomic_DNA"/>
</dbReference>
<sequence>MASKDIARSSSRSVSADASSSSTFTSTAIIHRQQPRFMTGRVGWMMQLKKHHETRKNEPNDPQ</sequence>
<keyword evidence="3" id="KW-1185">Reference proteome</keyword>
<accession>D6RNT0</accession>
<dbReference type="GeneID" id="9379560"/>
<feature type="region of interest" description="Disordered" evidence="1">
    <location>
        <begin position="1"/>
        <end position="32"/>
    </location>
</feature>
<dbReference type="RefSeq" id="XP_002910792.1">
    <property type="nucleotide sequence ID" value="XM_002910746.1"/>
</dbReference>
<dbReference type="InParanoid" id="D6RNT0"/>
<feature type="compositionally biased region" description="Low complexity" evidence="1">
    <location>
        <begin position="1"/>
        <end position="30"/>
    </location>
</feature>
<evidence type="ECO:0000313" key="2">
    <source>
        <dbReference type="EMBL" id="EFI27298.1"/>
    </source>
</evidence>
<dbReference type="AlphaFoldDB" id="D6RNT0"/>
<dbReference type="VEuPathDB" id="FungiDB:CC1G_14770"/>
<name>D6RNT0_COPC7</name>
<comment type="caution">
    <text evidence="2">The sequence shown here is derived from an EMBL/GenBank/DDBJ whole genome shotgun (WGS) entry which is preliminary data.</text>
</comment>
<organism evidence="2 3">
    <name type="scientific">Coprinopsis cinerea (strain Okayama-7 / 130 / ATCC MYA-4618 / FGSC 9003)</name>
    <name type="common">Inky cap fungus</name>
    <name type="synonym">Hormographiella aspergillata</name>
    <dbReference type="NCBI Taxonomy" id="240176"/>
    <lineage>
        <taxon>Eukaryota</taxon>
        <taxon>Fungi</taxon>
        <taxon>Dikarya</taxon>
        <taxon>Basidiomycota</taxon>
        <taxon>Agaricomycotina</taxon>
        <taxon>Agaricomycetes</taxon>
        <taxon>Agaricomycetidae</taxon>
        <taxon>Agaricales</taxon>
        <taxon>Agaricineae</taxon>
        <taxon>Psathyrellaceae</taxon>
        <taxon>Coprinopsis</taxon>
    </lineage>
</organism>
<dbReference type="Proteomes" id="UP000001861">
    <property type="component" value="Unassembled WGS sequence"/>
</dbReference>
<evidence type="ECO:0000256" key="1">
    <source>
        <dbReference type="SAM" id="MobiDB-lite"/>
    </source>
</evidence>
<reference evidence="2 3" key="1">
    <citation type="journal article" date="2010" name="Proc. Natl. Acad. Sci. U.S.A.">
        <title>Insights into evolution of multicellular fungi from the assembled chromosomes of the mushroom Coprinopsis cinerea (Coprinus cinereus).</title>
        <authorList>
            <person name="Stajich J.E."/>
            <person name="Wilke S.K."/>
            <person name="Ahren D."/>
            <person name="Au C.H."/>
            <person name="Birren B.W."/>
            <person name="Borodovsky M."/>
            <person name="Burns C."/>
            <person name="Canback B."/>
            <person name="Casselton L.A."/>
            <person name="Cheng C.K."/>
            <person name="Deng J."/>
            <person name="Dietrich F.S."/>
            <person name="Fargo D.C."/>
            <person name="Farman M.L."/>
            <person name="Gathman A.C."/>
            <person name="Goldberg J."/>
            <person name="Guigo R."/>
            <person name="Hoegger P.J."/>
            <person name="Hooker J.B."/>
            <person name="Huggins A."/>
            <person name="James T.Y."/>
            <person name="Kamada T."/>
            <person name="Kilaru S."/>
            <person name="Kodira C."/>
            <person name="Kues U."/>
            <person name="Kupfer D."/>
            <person name="Kwan H.S."/>
            <person name="Lomsadze A."/>
            <person name="Li W."/>
            <person name="Lilly W.W."/>
            <person name="Ma L.J."/>
            <person name="Mackey A.J."/>
            <person name="Manning G."/>
            <person name="Martin F."/>
            <person name="Muraguchi H."/>
            <person name="Natvig D.O."/>
            <person name="Palmerini H."/>
            <person name="Ramesh M.A."/>
            <person name="Rehmeyer C.J."/>
            <person name="Roe B.A."/>
            <person name="Shenoy N."/>
            <person name="Stanke M."/>
            <person name="Ter-Hovhannisyan V."/>
            <person name="Tunlid A."/>
            <person name="Velagapudi R."/>
            <person name="Vision T.J."/>
            <person name="Zeng Q."/>
            <person name="Zolan M.E."/>
            <person name="Pukkila P.J."/>
        </authorList>
    </citation>
    <scope>NUCLEOTIDE SEQUENCE [LARGE SCALE GENOMIC DNA]</scope>
    <source>
        <strain evidence="3">Okayama-7 / 130 / ATCC MYA-4618 / FGSC 9003</strain>
    </source>
</reference>